<reference evidence="1" key="1">
    <citation type="journal article" date="2012" name="Proc. Natl. Acad. Sci. U.S.A.">
        <title>Antigenic diversity is generated by distinct evolutionary mechanisms in African trypanosome species.</title>
        <authorList>
            <person name="Jackson A.P."/>
            <person name="Berry A."/>
            <person name="Aslett M."/>
            <person name="Allison H.C."/>
            <person name="Burton P."/>
            <person name="Vavrova-Anderson J."/>
            <person name="Brown R."/>
            <person name="Browne H."/>
            <person name="Corton N."/>
            <person name="Hauser H."/>
            <person name="Gamble J."/>
            <person name="Gilderthorp R."/>
            <person name="Marcello L."/>
            <person name="McQuillan J."/>
            <person name="Otto T.D."/>
            <person name="Quail M.A."/>
            <person name="Sanders M.J."/>
            <person name="van Tonder A."/>
            <person name="Ginger M.L."/>
            <person name="Field M.C."/>
            <person name="Barry J.D."/>
            <person name="Hertz-Fowler C."/>
            <person name="Berriman M."/>
        </authorList>
    </citation>
    <scope>NUCLEOTIDE SEQUENCE</scope>
    <source>
        <strain evidence="1">Y486</strain>
    </source>
</reference>
<evidence type="ECO:0000313" key="1">
    <source>
        <dbReference type="EMBL" id="CCC54015.1"/>
    </source>
</evidence>
<accession>G0U8T4</accession>
<dbReference type="VEuPathDB" id="TriTrypDB:TvY486_1114990"/>
<protein>
    <submittedName>
        <fullName evidence="1">Uncharacterized protein</fullName>
    </submittedName>
</protein>
<organism evidence="1">
    <name type="scientific">Trypanosoma vivax (strain Y486)</name>
    <dbReference type="NCBI Taxonomy" id="1055687"/>
    <lineage>
        <taxon>Eukaryota</taxon>
        <taxon>Discoba</taxon>
        <taxon>Euglenozoa</taxon>
        <taxon>Kinetoplastea</taxon>
        <taxon>Metakinetoplastina</taxon>
        <taxon>Trypanosomatida</taxon>
        <taxon>Trypanosomatidae</taxon>
        <taxon>Trypanosoma</taxon>
        <taxon>Duttonella</taxon>
    </lineage>
</organism>
<name>G0U8T4_TRYVY</name>
<dbReference type="EMBL" id="HE573027">
    <property type="protein sequence ID" value="CCC54015.1"/>
    <property type="molecule type" value="Genomic_DNA"/>
</dbReference>
<proteinExistence type="predicted"/>
<dbReference type="AlphaFoldDB" id="G0U8T4"/>
<sequence length="206" mass="23395">MGPMVLPYVDTVPSNVHLAQARLMVWTEASAAQREAGSLFLEKLQALEVDQRNNIERYNIFRAEMQALRHDIRMSLVSGLSSSSRKRPRPCEMTAEGEMLRFEGMLGESLDLELALNVVDGGGLLDSHEATVALYALQRTQEVLRDTRMRIEEVNAMRCWEQRSCAKTVAEQNELTKKRINKIRALEGILHRDGVDRRSKVLDSLE</sequence>
<gene>
    <name evidence="1" type="ORF">TVY486_1114990</name>
</gene>